<dbReference type="SUPFAM" id="SSF52540">
    <property type="entry name" value="P-loop containing nucleoside triphosphate hydrolases"/>
    <property type="match status" value="1"/>
</dbReference>
<name>A0A670KCP9_PODMU</name>
<protein>
    <recommendedName>
        <fullName evidence="5">Sulfotransferase</fullName>
        <ecNumber evidence="5">2.8.2.-</ecNumber>
    </recommendedName>
</protein>
<dbReference type="GO" id="GO:0008146">
    <property type="term" value="F:sulfotransferase activity"/>
    <property type="evidence" value="ECO:0007669"/>
    <property type="project" value="InterPro"/>
</dbReference>
<dbReference type="Ensembl" id="ENSPMRT00000034571.1">
    <property type="protein sequence ID" value="ENSPMRP00000032602.1"/>
    <property type="gene ID" value="ENSPMRG00000021123.1"/>
</dbReference>
<accession>A0A670KCP9</accession>
<evidence type="ECO:0000313" key="7">
    <source>
        <dbReference type="Ensembl" id="ENSPMRP00000032602.1"/>
    </source>
</evidence>
<dbReference type="InterPro" id="IPR027417">
    <property type="entry name" value="P-loop_NTPase"/>
</dbReference>
<evidence type="ECO:0000259" key="6">
    <source>
        <dbReference type="Pfam" id="PF00685"/>
    </source>
</evidence>
<reference evidence="7" key="3">
    <citation type="submission" date="2025-09" db="UniProtKB">
        <authorList>
            <consortium name="Ensembl"/>
        </authorList>
    </citation>
    <scope>IDENTIFICATION</scope>
</reference>
<evidence type="ECO:0000256" key="3">
    <source>
        <dbReference type="ARBA" id="ARBA00022490"/>
    </source>
</evidence>
<reference evidence="7" key="2">
    <citation type="submission" date="2025-08" db="UniProtKB">
        <authorList>
            <consortium name="Ensembl"/>
        </authorList>
    </citation>
    <scope>IDENTIFICATION</scope>
</reference>
<keyword evidence="3" id="KW-0963">Cytoplasm</keyword>
<sequence length="304" mass="35268">MGLESELEGLDLKSERRPMLVEVEGVPLLREMEENWDQLKGFQARPDDLLICTYPKAGTTWIQQIVSMVQHRGDLEKCNQKPIYERMPFIDMPPMKPFVSGVEQADLMPSPRILKSHLPVQLLPASFWEQKCKVIYVARNAKDNVVSYFYFHHMSKIMPETGTWNEFLENFVAGKVAWGSWSDHVRGWWEAKDRHPVLYLFYEDMKEDPAREIRKVIQFMGLELPESVLNQIVEHTKFESMKANPMANYSTLPSSLVDHTVSPFMRKGTVGNWKKHFTVAQSEWLDDTCAQLLKGSGLNFRTEI</sequence>
<gene>
    <name evidence="7" type="primary">LOC114582243</name>
</gene>
<comment type="subcellular location">
    <subcellularLocation>
        <location evidence="1">Cytoplasm</location>
    </subcellularLocation>
</comment>
<dbReference type="InterPro" id="IPR000863">
    <property type="entry name" value="Sulfotransferase_dom"/>
</dbReference>
<dbReference type="EC" id="2.8.2.-" evidence="5"/>
<evidence type="ECO:0000256" key="4">
    <source>
        <dbReference type="ARBA" id="ARBA00022679"/>
    </source>
</evidence>
<dbReference type="Gene3D" id="3.40.50.300">
    <property type="entry name" value="P-loop containing nucleotide triphosphate hydrolases"/>
    <property type="match status" value="1"/>
</dbReference>
<dbReference type="AlphaFoldDB" id="A0A670KCP9"/>
<dbReference type="GO" id="GO:0005737">
    <property type="term" value="C:cytoplasm"/>
    <property type="evidence" value="ECO:0007669"/>
    <property type="project" value="UniProtKB-SubCell"/>
</dbReference>
<dbReference type="FunFam" id="3.40.50.300:FF:000433">
    <property type="entry name" value="Estrogen sulfotransferase"/>
    <property type="match status" value="1"/>
</dbReference>
<evidence type="ECO:0000256" key="1">
    <source>
        <dbReference type="ARBA" id="ARBA00004496"/>
    </source>
</evidence>
<dbReference type="Proteomes" id="UP000472272">
    <property type="component" value="Chromosome 13"/>
</dbReference>
<organism evidence="7 8">
    <name type="scientific">Podarcis muralis</name>
    <name type="common">Wall lizard</name>
    <name type="synonym">Lacerta muralis</name>
    <dbReference type="NCBI Taxonomy" id="64176"/>
    <lineage>
        <taxon>Eukaryota</taxon>
        <taxon>Metazoa</taxon>
        <taxon>Chordata</taxon>
        <taxon>Craniata</taxon>
        <taxon>Vertebrata</taxon>
        <taxon>Euteleostomi</taxon>
        <taxon>Lepidosauria</taxon>
        <taxon>Squamata</taxon>
        <taxon>Bifurcata</taxon>
        <taxon>Unidentata</taxon>
        <taxon>Episquamata</taxon>
        <taxon>Laterata</taxon>
        <taxon>Lacertibaenia</taxon>
        <taxon>Lacertidae</taxon>
        <taxon>Podarcis</taxon>
    </lineage>
</organism>
<feature type="domain" description="Sulfotransferase" evidence="6">
    <location>
        <begin position="46"/>
        <end position="297"/>
    </location>
</feature>
<dbReference type="PANTHER" id="PTHR11783">
    <property type="entry name" value="SULFOTRANSFERASE SULT"/>
    <property type="match status" value="1"/>
</dbReference>
<evidence type="ECO:0000256" key="2">
    <source>
        <dbReference type="ARBA" id="ARBA00005771"/>
    </source>
</evidence>
<evidence type="ECO:0000256" key="5">
    <source>
        <dbReference type="RuleBase" id="RU361155"/>
    </source>
</evidence>
<comment type="similarity">
    <text evidence="2 5">Belongs to the sulfotransferase 1 family.</text>
</comment>
<evidence type="ECO:0000313" key="8">
    <source>
        <dbReference type="Proteomes" id="UP000472272"/>
    </source>
</evidence>
<dbReference type="Pfam" id="PF00685">
    <property type="entry name" value="Sulfotransfer_1"/>
    <property type="match status" value="1"/>
</dbReference>
<keyword evidence="4 5" id="KW-0808">Transferase</keyword>
<dbReference type="GeneTree" id="ENSGT00940000157101"/>
<keyword evidence="8" id="KW-1185">Reference proteome</keyword>
<reference evidence="7 8" key="1">
    <citation type="journal article" date="2019" name="Proc. Natl. Acad. Sci. U.S.A.">
        <title>Regulatory changes in pterin and carotenoid genes underlie balanced color polymorphisms in the wall lizard.</title>
        <authorList>
            <person name="Andrade P."/>
            <person name="Pinho C."/>
            <person name="Perez I de Lanuza G."/>
            <person name="Afonso S."/>
            <person name="Brejcha J."/>
            <person name="Rubin C.J."/>
            <person name="Wallerman O."/>
            <person name="Pereira P."/>
            <person name="Sabatino S.J."/>
            <person name="Bellati A."/>
            <person name="Pellitteri-Rosa D."/>
            <person name="Bosakova Z."/>
            <person name="Bunikis I."/>
            <person name="Carretero M.A."/>
            <person name="Feiner N."/>
            <person name="Marsik P."/>
            <person name="Pauperio F."/>
            <person name="Salvi D."/>
            <person name="Soler L."/>
            <person name="While G.M."/>
            <person name="Uller T."/>
            <person name="Font E."/>
            <person name="Andersson L."/>
            <person name="Carneiro M."/>
        </authorList>
    </citation>
    <scope>NUCLEOTIDE SEQUENCE</scope>
</reference>
<proteinExistence type="inferred from homology"/>